<dbReference type="Pfam" id="PF12796">
    <property type="entry name" value="Ank_2"/>
    <property type="match status" value="1"/>
</dbReference>
<feature type="repeat" description="ANK" evidence="3">
    <location>
        <begin position="94"/>
        <end position="126"/>
    </location>
</feature>
<sequence>MSSSSSSSSSRAPAINPDGSLVKFPTPTPASPASVAAAAGDVQALEGLAPPSLLEADAGSGNTPLIWAADGGHLPAVSYLLSLSPANVDSPGFIGNTALCRASRGGHLPTVSALLAAGADPNLPNDKKQYPLHFAAFKKHPE</sequence>
<feature type="compositionally biased region" description="Low complexity" evidence="4">
    <location>
        <begin position="1"/>
        <end position="10"/>
    </location>
</feature>
<keyword evidence="6" id="KW-1185">Reference proteome</keyword>
<protein>
    <submittedName>
        <fullName evidence="5">Uncharacterized protein</fullName>
    </submittedName>
</protein>
<organism evidence="5 6">
    <name type="scientific">Tetraparma gracilis</name>
    <dbReference type="NCBI Taxonomy" id="2962635"/>
    <lineage>
        <taxon>Eukaryota</taxon>
        <taxon>Sar</taxon>
        <taxon>Stramenopiles</taxon>
        <taxon>Ochrophyta</taxon>
        <taxon>Bolidophyceae</taxon>
        <taxon>Parmales</taxon>
        <taxon>Triparmaceae</taxon>
        <taxon>Tetraparma</taxon>
    </lineage>
</organism>
<reference evidence="5 6" key="1">
    <citation type="journal article" date="2023" name="Commun. Biol.">
        <title>Genome analysis of Parmales, the sister group of diatoms, reveals the evolutionary specialization of diatoms from phago-mixotrophs to photoautotrophs.</title>
        <authorList>
            <person name="Ban H."/>
            <person name="Sato S."/>
            <person name="Yoshikawa S."/>
            <person name="Yamada K."/>
            <person name="Nakamura Y."/>
            <person name="Ichinomiya M."/>
            <person name="Sato N."/>
            <person name="Blanc-Mathieu R."/>
            <person name="Endo H."/>
            <person name="Kuwata A."/>
            <person name="Ogata H."/>
        </authorList>
    </citation>
    <scope>NUCLEOTIDE SEQUENCE [LARGE SCALE GENOMIC DNA]</scope>
</reference>
<gene>
    <name evidence="5" type="ORF">TeGR_g8575</name>
</gene>
<feature type="region of interest" description="Disordered" evidence="4">
    <location>
        <begin position="1"/>
        <end position="35"/>
    </location>
</feature>
<dbReference type="PANTHER" id="PTHR24171:SF8">
    <property type="entry name" value="BRCA1-ASSOCIATED RING DOMAIN PROTEIN 1"/>
    <property type="match status" value="1"/>
</dbReference>
<dbReference type="Gene3D" id="1.25.40.20">
    <property type="entry name" value="Ankyrin repeat-containing domain"/>
    <property type="match status" value="1"/>
</dbReference>
<evidence type="ECO:0000256" key="3">
    <source>
        <dbReference type="PROSITE-ProRule" id="PRU00023"/>
    </source>
</evidence>
<evidence type="ECO:0000256" key="2">
    <source>
        <dbReference type="ARBA" id="ARBA00023043"/>
    </source>
</evidence>
<evidence type="ECO:0000256" key="1">
    <source>
        <dbReference type="ARBA" id="ARBA00022737"/>
    </source>
</evidence>
<accession>A0ABQ6N047</accession>
<keyword evidence="1" id="KW-0677">Repeat</keyword>
<dbReference type="PANTHER" id="PTHR24171">
    <property type="entry name" value="ANKYRIN REPEAT DOMAIN-CONTAINING PROTEIN 39-RELATED"/>
    <property type="match status" value="1"/>
</dbReference>
<dbReference type="InterPro" id="IPR036770">
    <property type="entry name" value="Ankyrin_rpt-contain_sf"/>
</dbReference>
<evidence type="ECO:0000256" key="4">
    <source>
        <dbReference type="SAM" id="MobiDB-lite"/>
    </source>
</evidence>
<dbReference type="PROSITE" id="PS50088">
    <property type="entry name" value="ANK_REPEAT"/>
    <property type="match status" value="1"/>
</dbReference>
<dbReference type="SMART" id="SM00248">
    <property type="entry name" value="ANK"/>
    <property type="match status" value="2"/>
</dbReference>
<evidence type="ECO:0000313" key="5">
    <source>
        <dbReference type="EMBL" id="GMI36417.1"/>
    </source>
</evidence>
<proteinExistence type="predicted"/>
<dbReference type="EMBL" id="BRYB01004765">
    <property type="protein sequence ID" value="GMI36417.1"/>
    <property type="molecule type" value="Genomic_DNA"/>
</dbReference>
<feature type="non-terminal residue" evidence="5">
    <location>
        <position position="142"/>
    </location>
</feature>
<dbReference type="PROSITE" id="PS50297">
    <property type="entry name" value="ANK_REP_REGION"/>
    <property type="match status" value="1"/>
</dbReference>
<dbReference type="SUPFAM" id="SSF48403">
    <property type="entry name" value="Ankyrin repeat"/>
    <property type="match status" value="1"/>
</dbReference>
<name>A0ABQ6N047_9STRA</name>
<keyword evidence="2 3" id="KW-0040">ANK repeat</keyword>
<comment type="caution">
    <text evidence="5">The sequence shown here is derived from an EMBL/GenBank/DDBJ whole genome shotgun (WGS) entry which is preliminary data.</text>
</comment>
<dbReference type="Proteomes" id="UP001165060">
    <property type="component" value="Unassembled WGS sequence"/>
</dbReference>
<evidence type="ECO:0000313" key="6">
    <source>
        <dbReference type="Proteomes" id="UP001165060"/>
    </source>
</evidence>
<dbReference type="InterPro" id="IPR002110">
    <property type="entry name" value="Ankyrin_rpt"/>
</dbReference>